<accession>A0A399ISY4</accession>
<keyword evidence="1" id="KW-1133">Transmembrane helix</keyword>
<sequence>MFEMSLIYLIGISVPESLLFVWAFYTLSQTPINIKRFFLSVIVNFTLVCGVRLLPIDFGIHTLLLIAAYIFTNILINKINLITSILVTISVIIIQFISEFIDLFIIGHILKYNMEYILSNHVAKVLSGLPAFIFFAFFVVLAKMAISKVQSKNYNK</sequence>
<keyword evidence="1" id="KW-0472">Membrane</keyword>
<proteinExistence type="predicted"/>
<feature type="transmembrane region" description="Helical" evidence="1">
    <location>
        <begin position="122"/>
        <end position="146"/>
    </location>
</feature>
<dbReference type="EMBL" id="QXDJ01000001">
    <property type="protein sequence ID" value="RII36103.1"/>
    <property type="molecule type" value="Genomic_DNA"/>
</dbReference>
<gene>
    <name evidence="2" type="ORF">D2A34_01635</name>
</gene>
<feature type="transmembrane region" description="Helical" evidence="1">
    <location>
        <begin position="37"/>
        <end position="54"/>
    </location>
</feature>
<feature type="transmembrane region" description="Helical" evidence="1">
    <location>
        <begin position="85"/>
        <end position="110"/>
    </location>
</feature>
<feature type="transmembrane region" description="Helical" evidence="1">
    <location>
        <begin position="6"/>
        <end position="25"/>
    </location>
</feature>
<reference evidence="2 3" key="1">
    <citation type="submission" date="2018-08" db="EMBL/GenBank/DDBJ databases">
        <title>Genome of Clostridium chromiireducens C1, DSM12136.</title>
        <authorList>
            <person name="Xing M."/>
            <person name="Wei Y."/>
            <person name="Ang E.L."/>
            <person name="Zhao H."/>
            <person name="Zhang Y."/>
        </authorList>
    </citation>
    <scope>NUCLEOTIDE SEQUENCE [LARGE SCALE GENOMIC DNA]</scope>
    <source>
        <strain evidence="2 3">C1</strain>
    </source>
</reference>
<organism evidence="2 3">
    <name type="scientific">Clostridium chromiireducens</name>
    <dbReference type="NCBI Taxonomy" id="225345"/>
    <lineage>
        <taxon>Bacteria</taxon>
        <taxon>Bacillati</taxon>
        <taxon>Bacillota</taxon>
        <taxon>Clostridia</taxon>
        <taxon>Eubacteriales</taxon>
        <taxon>Clostridiaceae</taxon>
        <taxon>Clostridium</taxon>
    </lineage>
</organism>
<dbReference type="RefSeq" id="WP_119365506.1">
    <property type="nucleotide sequence ID" value="NZ_QXDJ01000001.1"/>
</dbReference>
<evidence type="ECO:0000313" key="3">
    <source>
        <dbReference type="Proteomes" id="UP000265930"/>
    </source>
</evidence>
<comment type="caution">
    <text evidence="2">The sequence shown here is derived from an EMBL/GenBank/DDBJ whole genome shotgun (WGS) entry which is preliminary data.</text>
</comment>
<evidence type="ECO:0000313" key="2">
    <source>
        <dbReference type="EMBL" id="RII36103.1"/>
    </source>
</evidence>
<evidence type="ECO:0008006" key="4">
    <source>
        <dbReference type="Google" id="ProtNLM"/>
    </source>
</evidence>
<dbReference type="Proteomes" id="UP000265930">
    <property type="component" value="Unassembled WGS sequence"/>
</dbReference>
<keyword evidence="1" id="KW-0812">Transmembrane</keyword>
<name>A0A399ISY4_9CLOT</name>
<dbReference type="AlphaFoldDB" id="A0A399ISY4"/>
<evidence type="ECO:0000256" key="1">
    <source>
        <dbReference type="SAM" id="Phobius"/>
    </source>
</evidence>
<feature type="transmembrane region" description="Helical" evidence="1">
    <location>
        <begin position="60"/>
        <end position="76"/>
    </location>
</feature>
<protein>
    <recommendedName>
        <fullName evidence="4">Rod shape-determining protein MreD</fullName>
    </recommendedName>
</protein>